<name>A0A397GHD2_9GLOM</name>
<dbReference type="PANTHER" id="PTHR11829:SF343">
    <property type="entry name" value="FORK-HEAD DOMAIN-CONTAINING PROTEIN"/>
    <property type="match status" value="1"/>
</dbReference>
<dbReference type="SUPFAM" id="SSF46785">
    <property type="entry name" value="Winged helix' DNA-binding domain"/>
    <property type="match status" value="1"/>
</dbReference>
<dbReference type="PRINTS" id="PR00053">
    <property type="entry name" value="FORKHEAD"/>
</dbReference>
<feature type="compositionally biased region" description="Polar residues" evidence="4">
    <location>
        <begin position="160"/>
        <end position="225"/>
    </location>
</feature>
<dbReference type="GO" id="GO:0000981">
    <property type="term" value="F:DNA-binding transcription factor activity, RNA polymerase II-specific"/>
    <property type="evidence" value="ECO:0007669"/>
    <property type="project" value="TreeGrafter"/>
</dbReference>
<evidence type="ECO:0000256" key="3">
    <source>
        <dbReference type="PROSITE-ProRule" id="PRU00089"/>
    </source>
</evidence>
<dbReference type="PROSITE" id="PS50039">
    <property type="entry name" value="FORK_HEAD_3"/>
    <property type="match status" value="1"/>
</dbReference>
<dbReference type="InterPro" id="IPR001766">
    <property type="entry name" value="Fork_head_dom"/>
</dbReference>
<dbReference type="PANTHER" id="PTHR11829">
    <property type="entry name" value="FORKHEAD BOX PROTEIN"/>
    <property type="match status" value="1"/>
</dbReference>
<dbReference type="Proteomes" id="UP000266861">
    <property type="component" value="Unassembled WGS sequence"/>
</dbReference>
<keyword evidence="2 3" id="KW-0539">Nucleus</keyword>
<dbReference type="Gene3D" id="1.10.10.10">
    <property type="entry name" value="Winged helix-like DNA-binding domain superfamily/Winged helix DNA-binding domain"/>
    <property type="match status" value="1"/>
</dbReference>
<accession>A0A397GHD2</accession>
<dbReference type="InterPro" id="IPR036388">
    <property type="entry name" value="WH-like_DNA-bd_sf"/>
</dbReference>
<keyword evidence="7" id="KW-1185">Reference proteome</keyword>
<evidence type="ECO:0000313" key="6">
    <source>
        <dbReference type="EMBL" id="RHZ48423.1"/>
    </source>
</evidence>
<dbReference type="GO" id="GO:0005634">
    <property type="term" value="C:nucleus"/>
    <property type="evidence" value="ECO:0007669"/>
    <property type="project" value="UniProtKB-SubCell"/>
</dbReference>
<comment type="caution">
    <text evidence="6">The sequence shown here is derived from an EMBL/GenBank/DDBJ whole genome shotgun (WGS) entry which is preliminary data.</text>
</comment>
<evidence type="ECO:0000313" key="7">
    <source>
        <dbReference type="Proteomes" id="UP000266861"/>
    </source>
</evidence>
<organism evidence="6 7">
    <name type="scientific">Diversispora epigaea</name>
    <dbReference type="NCBI Taxonomy" id="1348612"/>
    <lineage>
        <taxon>Eukaryota</taxon>
        <taxon>Fungi</taxon>
        <taxon>Fungi incertae sedis</taxon>
        <taxon>Mucoromycota</taxon>
        <taxon>Glomeromycotina</taxon>
        <taxon>Glomeromycetes</taxon>
        <taxon>Diversisporales</taxon>
        <taxon>Diversisporaceae</taxon>
        <taxon>Diversispora</taxon>
    </lineage>
</organism>
<dbReference type="GO" id="GO:0000978">
    <property type="term" value="F:RNA polymerase II cis-regulatory region sequence-specific DNA binding"/>
    <property type="evidence" value="ECO:0007669"/>
    <property type="project" value="TreeGrafter"/>
</dbReference>
<dbReference type="EMBL" id="PQFF01000469">
    <property type="protein sequence ID" value="RHZ48423.1"/>
    <property type="molecule type" value="Genomic_DNA"/>
</dbReference>
<dbReference type="InterPro" id="IPR036390">
    <property type="entry name" value="WH_DNA-bd_sf"/>
</dbReference>
<sequence length="315" mass="35519">MDNIQFYYQQTPLTITAASQMPIITSGRTGIMTTENEQKIDQEGGNSITNDNASVDQLRPSPTYMSLIAIFAAPGMKRPVNDIYIWIANTYPFYKMENKDWKNAIRHNLSLCPAFCRCERDDGKKAWTIPDEYLECFVDGVYSDYKMKKIKARKTREENASTFESGETIGSSSNGTVKIQQSDVPKLTPPSQESLTNQLQFPRLFSSSPNLSTAPTQSISSSGSMRTPRRSEIALQGNSYLNVSETSSSSSPAPCNHVNMAVENIQDNGILNYEIKETEIEIPYCCETGLEYDQQTYFDPEIYDFQILFTHILDN</sequence>
<dbReference type="AlphaFoldDB" id="A0A397GHD2"/>
<dbReference type="GO" id="GO:0030154">
    <property type="term" value="P:cell differentiation"/>
    <property type="evidence" value="ECO:0007669"/>
    <property type="project" value="TreeGrafter"/>
</dbReference>
<feature type="domain" description="Fork-head" evidence="5">
    <location>
        <begin position="59"/>
        <end position="130"/>
    </location>
</feature>
<comment type="subcellular location">
    <subcellularLocation>
        <location evidence="3">Nucleus</location>
    </subcellularLocation>
</comment>
<dbReference type="InterPro" id="IPR030456">
    <property type="entry name" value="TF_fork_head_CS_2"/>
</dbReference>
<dbReference type="GO" id="GO:0009653">
    <property type="term" value="P:anatomical structure morphogenesis"/>
    <property type="evidence" value="ECO:0007669"/>
    <property type="project" value="TreeGrafter"/>
</dbReference>
<proteinExistence type="predicted"/>
<dbReference type="Pfam" id="PF00250">
    <property type="entry name" value="Forkhead"/>
    <property type="match status" value="1"/>
</dbReference>
<dbReference type="InterPro" id="IPR050211">
    <property type="entry name" value="FOX_domain-containing"/>
</dbReference>
<feature type="DNA-binding region" description="Fork-head" evidence="3">
    <location>
        <begin position="59"/>
        <end position="130"/>
    </location>
</feature>
<dbReference type="STRING" id="1348612.A0A397GHD2"/>
<evidence type="ECO:0000256" key="4">
    <source>
        <dbReference type="SAM" id="MobiDB-lite"/>
    </source>
</evidence>
<protein>
    <recommendedName>
        <fullName evidence="5">Fork-head domain-containing protein</fullName>
    </recommendedName>
</protein>
<reference evidence="6 7" key="1">
    <citation type="submission" date="2018-08" db="EMBL/GenBank/DDBJ databases">
        <title>Genome and evolution of the arbuscular mycorrhizal fungus Diversispora epigaea (formerly Glomus versiforme) and its bacterial endosymbionts.</title>
        <authorList>
            <person name="Sun X."/>
            <person name="Fei Z."/>
            <person name="Harrison M."/>
        </authorList>
    </citation>
    <scope>NUCLEOTIDE SEQUENCE [LARGE SCALE GENOMIC DNA]</scope>
    <source>
        <strain evidence="6 7">IT104</strain>
    </source>
</reference>
<dbReference type="PROSITE" id="PS00658">
    <property type="entry name" value="FORK_HEAD_2"/>
    <property type="match status" value="1"/>
</dbReference>
<evidence type="ECO:0000256" key="2">
    <source>
        <dbReference type="ARBA" id="ARBA00023242"/>
    </source>
</evidence>
<evidence type="ECO:0000256" key="1">
    <source>
        <dbReference type="ARBA" id="ARBA00023125"/>
    </source>
</evidence>
<keyword evidence="1 3" id="KW-0238">DNA-binding</keyword>
<evidence type="ECO:0000259" key="5">
    <source>
        <dbReference type="PROSITE" id="PS50039"/>
    </source>
</evidence>
<gene>
    <name evidence="6" type="ORF">Glove_551g29</name>
</gene>
<dbReference type="OrthoDB" id="5954824at2759"/>
<feature type="region of interest" description="Disordered" evidence="4">
    <location>
        <begin position="153"/>
        <end position="230"/>
    </location>
</feature>
<dbReference type="SMART" id="SM00339">
    <property type="entry name" value="FH"/>
    <property type="match status" value="1"/>
</dbReference>